<keyword evidence="2" id="KW-1185">Reference proteome</keyword>
<dbReference type="Proteomes" id="UP001320159">
    <property type="component" value="Unassembled WGS sequence"/>
</dbReference>
<accession>A0AAP2RDZ4</accession>
<evidence type="ECO:0000313" key="2">
    <source>
        <dbReference type="Proteomes" id="UP001320159"/>
    </source>
</evidence>
<organism evidence="1 2">
    <name type="scientific">Methanooceanicella nereidis</name>
    <dbReference type="NCBI Taxonomy" id="2052831"/>
    <lineage>
        <taxon>Archaea</taxon>
        <taxon>Methanobacteriati</taxon>
        <taxon>Methanobacteriota</taxon>
        <taxon>Stenosarchaea group</taxon>
        <taxon>Methanomicrobia</taxon>
        <taxon>Methanocellales</taxon>
        <taxon>Methanocellaceae</taxon>
        <taxon>Methanooceanicella</taxon>
    </lineage>
</organism>
<sequence>MVKPINKLEEELREMALDSGATAFVPLEPWKIVTAHWVRLKCQFGCKNYGTRLSCPPYSPSPEETRKVLDEYSKAYIVRYDGFLDFDTYPPKDIDRAMTELSLHVCDTIFRMERHAFLSGYYKAFSYGAHRCRRCDVCVINEGSRTCRFPKETRPSLESAGIDVFKTAENAGLMTKVVEDKNIDQKEKLPTFTLLLVE</sequence>
<dbReference type="AlphaFoldDB" id="A0AAP2RDZ4"/>
<evidence type="ECO:0000313" key="1">
    <source>
        <dbReference type="EMBL" id="MCD1295593.1"/>
    </source>
</evidence>
<reference evidence="1 2" key="1">
    <citation type="submission" date="2017-11" db="EMBL/GenBank/DDBJ databases">
        <title>Isolation and Characterization of Family Methanocellaceae Species from Potential Methane Hydrate Area Offshore Southwestern Taiwan.</title>
        <authorList>
            <person name="Zhang W.-L."/>
            <person name="Chen W.-C."/>
            <person name="Lai M.-C."/>
            <person name="Chen S.-C."/>
        </authorList>
    </citation>
    <scope>NUCLEOTIDE SEQUENCE [LARGE SCALE GENOMIC DNA]</scope>
    <source>
        <strain evidence="1 2">CWC-04</strain>
    </source>
</reference>
<dbReference type="EMBL" id="PGCK01000009">
    <property type="protein sequence ID" value="MCD1295593.1"/>
    <property type="molecule type" value="Genomic_DNA"/>
</dbReference>
<gene>
    <name evidence="1" type="ORF">CUJ83_11345</name>
</gene>
<proteinExistence type="predicted"/>
<dbReference type="InterPro" id="IPR019271">
    <property type="entry name" value="DUF2284_metal-binding"/>
</dbReference>
<comment type="caution">
    <text evidence="1">The sequence shown here is derived from an EMBL/GenBank/DDBJ whole genome shotgun (WGS) entry which is preliminary data.</text>
</comment>
<protein>
    <recommendedName>
        <fullName evidence="3">Metal-binding protein</fullName>
    </recommendedName>
</protein>
<evidence type="ECO:0008006" key="3">
    <source>
        <dbReference type="Google" id="ProtNLM"/>
    </source>
</evidence>
<name>A0AAP2RDZ4_9EURY</name>
<dbReference type="RefSeq" id="WP_230742449.1">
    <property type="nucleotide sequence ID" value="NZ_PGCK01000009.1"/>
</dbReference>
<dbReference type="Pfam" id="PF10050">
    <property type="entry name" value="DUF2284"/>
    <property type="match status" value="1"/>
</dbReference>